<evidence type="ECO:0000256" key="3">
    <source>
        <dbReference type="SAM" id="MobiDB-lite"/>
    </source>
</evidence>
<evidence type="ECO:0000313" key="5">
    <source>
        <dbReference type="EMBL" id="MBB5154619.1"/>
    </source>
</evidence>
<evidence type="ECO:0000256" key="1">
    <source>
        <dbReference type="ARBA" id="ARBA00007125"/>
    </source>
</evidence>
<dbReference type="Gene3D" id="3.30.420.150">
    <property type="entry name" value="Exopolyphosphatase. Domain 2"/>
    <property type="match status" value="1"/>
</dbReference>
<feature type="domain" description="Ppx/GppA phosphatase N-terminal" evidence="4">
    <location>
        <begin position="17"/>
        <end position="305"/>
    </location>
</feature>
<proteinExistence type="inferred from homology"/>
<evidence type="ECO:0000256" key="2">
    <source>
        <dbReference type="ARBA" id="ARBA00022801"/>
    </source>
</evidence>
<dbReference type="SUPFAM" id="SSF53067">
    <property type="entry name" value="Actin-like ATPase domain"/>
    <property type="match status" value="2"/>
</dbReference>
<sequence length="359" mass="38336">MRLGVLDVGSNTVHLLVVDAHRGAHPTPMTSEKTVLRLAERIGAYGGRLAEEDAEELIRTVADAQEAAIAAGCEELMAFATSAIRDADNATEVLARVRAETGIELEVLPGEDEARFTFLAARRWYGWSAGNLLMLDIGGGSLELAVGIDEQPDLAVSLPLGAGRLARTMLHDPPRQDEVKKLREWLQGQLAPAAKRFRKLGRPDRAVASSKTFRSLARLTGAAPASAGPRVPRTLTETGLRQLLAFITRMSSSDLATLDGVSGARAHQLVGGALVAEATMRALELEELDICPWALREGVILRRLDHTNGDSHTAIQARTTLGLSEAGLPDPGLPDSGRAEAGPANGTGRQAQHGARWER</sequence>
<dbReference type="Pfam" id="PF02541">
    <property type="entry name" value="Ppx-GppA"/>
    <property type="match status" value="1"/>
</dbReference>
<dbReference type="FunFam" id="3.30.420.150:FF:000006">
    <property type="entry name" value="Ppx/GppA family phosphatase"/>
    <property type="match status" value="1"/>
</dbReference>
<dbReference type="GO" id="GO:0008894">
    <property type="term" value="F:guanosine-5'-triphosphate,3'-diphosphate diphosphatase activity"/>
    <property type="evidence" value="ECO:0007669"/>
    <property type="project" value="UniProtKB-EC"/>
</dbReference>
<evidence type="ECO:0000313" key="6">
    <source>
        <dbReference type="Proteomes" id="UP000584374"/>
    </source>
</evidence>
<dbReference type="GO" id="GO:0004309">
    <property type="term" value="F:exopolyphosphatase activity"/>
    <property type="evidence" value="ECO:0007669"/>
    <property type="project" value="UniProtKB-EC"/>
</dbReference>
<dbReference type="InterPro" id="IPR003695">
    <property type="entry name" value="Ppx_GppA_N"/>
</dbReference>
<organism evidence="5 6">
    <name type="scientific">Saccharopolyspora phatthalungensis</name>
    <dbReference type="NCBI Taxonomy" id="664693"/>
    <lineage>
        <taxon>Bacteria</taxon>
        <taxon>Bacillati</taxon>
        <taxon>Actinomycetota</taxon>
        <taxon>Actinomycetes</taxon>
        <taxon>Pseudonocardiales</taxon>
        <taxon>Pseudonocardiaceae</taxon>
        <taxon>Saccharopolyspora</taxon>
    </lineage>
</organism>
<feature type="region of interest" description="Disordered" evidence="3">
    <location>
        <begin position="322"/>
        <end position="359"/>
    </location>
</feature>
<dbReference type="AlphaFoldDB" id="A0A840Q7K2"/>
<name>A0A840Q7K2_9PSEU</name>
<dbReference type="Gene3D" id="3.30.420.40">
    <property type="match status" value="1"/>
</dbReference>
<dbReference type="PANTHER" id="PTHR30005">
    <property type="entry name" value="EXOPOLYPHOSPHATASE"/>
    <property type="match status" value="1"/>
</dbReference>
<dbReference type="RefSeq" id="WP_184726108.1">
    <property type="nucleotide sequence ID" value="NZ_JACHIW010000001.1"/>
</dbReference>
<evidence type="ECO:0000259" key="4">
    <source>
        <dbReference type="Pfam" id="PF02541"/>
    </source>
</evidence>
<keyword evidence="2 5" id="KW-0378">Hydrolase</keyword>
<dbReference type="InterPro" id="IPR050273">
    <property type="entry name" value="GppA/Ppx_hydrolase"/>
</dbReference>
<reference evidence="5 6" key="1">
    <citation type="submission" date="2020-08" db="EMBL/GenBank/DDBJ databases">
        <title>Sequencing the genomes of 1000 actinobacteria strains.</title>
        <authorList>
            <person name="Klenk H.-P."/>
        </authorList>
    </citation>
    <scope>NUCLEOTIDE SEQUENCE [LARGE SCALE GENOMIC DNA]</scope>
    <source>
        <strain evidence="5 6">DSM 45584</strain>
    </source>
</reference>
<dbReference type="EC" id="3.6.1.40" evidence="5"/>
<dbReference type="EC" id="3.6.1.11" evidence="5"/>
<dbReference type="InterPro" id="IPR043129">
    <property type="entry name" value="ATPase_NBD"/>
</dbReference>
<dbReference type="FunFam" id="3.30.420.40:FF:000138">
    <property type="entry name" value="Exopolyphosphatase 1"/>
    <property type="match status" value="1"/>
</dbReference>
<gene>
    <name evidence="5" type="ORF">BJ970_002153</name>
</gene>
<accession>A0A840Q7K2</accession>
<dbReference type="PANTHER" id="PTHR30005:SF0">
    <property type="entry name" value="RETROGRADE REGULATION PROTEIN 2"/>
    <property type="match status" value="1"/>
</dbReference>
<comment type="similarity">
    <text evidence="1">Belongs to the GppA/Ppx family.</text>
</comment>
<dbReference type="EMBL" id="JACHIW010000001">
    <property type="protein sequence ID" value="MBB5154619.1"/>
    <property type="molecule type" value="Genomic_DNA"/>
</dbReference>
<dbReference type="CDD" id="cd24056">
    <property type="entry name" value="ASKHA_NBD_MtPPX1-like"/>
    <property type="match status" value="1"/>
</dbReference>
<comment type="caution">
    <text evidence="5">The sequence shown here is derived from an EMBL/GenBank/DDBJ whole genome shotgun (WGS) entry which is preliminary data.</text>
</comment>
<protein>
    <submittedName>
        <fullName evidence="5">Exopolyphosphatase/guanosine-5'-triphosphate, 3'-diphosphate pyrophosphatase</fullName>
        <ecNumber evidence="5">3.6.1.11</ecNumber>
        <ecNumber evidence="5">3.6.1.40</ecNumber>
    </submittedName>
</protein>
<dbReference type="Proteomes" id="UP000584374">
    <property type="component" value="Unassembled WGS sequence"/>
</dbReference>
<keyword evidence="6" id="KW-1185">Reference proteome</keyword>